<dbReference type="Proteomes" id="UP000830198">
    <property type="component" value="Chromosome"/>
</dbReference>
<dbReference type="EMBL" id="CP095855">
    <property type="protein sequence ID" value="UPK68295.1"/>
    <property type="molecule type" value="Genomic_DNA"/>
</dbReference>
<organism evidence="1 2">
    <name type="scientific">Chitinophaga filiformis</name>
    <name type="common">Myxococcus filiformis</name>
    <name type="synonym">Flexibacter filiformis</name>
    <dbReference type="NCBI Taxonomy" id="104663"/>
    <lineage>
        <taxon>Bacteria</taxon>
        <taxon>Pseudomonadati</taxon>
        <taxon>Bacteroidota</taxon>
        <taxon>Chitinophagia</taxon>
        <taxon>Chitinophagales</taxon>
        <taxon>Chitinophagaceae</taxon>
        <taxon>Chitinophaga</taxon>
    </lineage>
</organism>
<evidence type="ECO:0000313" key="1">
    <source>
        <dbReference type="EMBL" id="UPK68295.1"/>
    </source>
</evidence>
<accession>A0ABY4HY31</accession>
<proteinExistence type="predicted"/>
<reference evidence="1 2" key="1">
    <citation type="submission" date="2022-04" db="EMBL/GenBank/DDBJ databases">
        <title>The arsenic-methylating capacity of Chitinophaga filiformis YT5 during chitin decomposition.</title>
        <authorList>
            <person name="Chen G."/>
            <person name="Liang Y."/>
        </authorList>
    </citation>
    <scope>NUCLEOTIDE SEQUENCE [LARGE SCALE GENOMIC DNA]</scope>
    <source>
        <strain evidence="1 2">YT5</strain>
    </source>
</reference>
<sequence>MSWNYRVMKRMNESGEYDYGIHEVFYNEKGEISFWTLESLTPVCPSEEGLMHELHLMLEAFKKETVLYEDK</sequence>
<protein>
    <submittedName>
        <fullName evidence="1">Uncharacterized protein</fullName>
    </submittedName>
</protein>
<gene>
    <name evidence="1" type="ORF">MYF79_25385</name>
</gene>
<keyword evidence="2" id="KW-1185">Reference proteome</keyword>
<name>A0ABY4HY31_CHIFI</name>
<dbReference type="RefSeq" id="WP_247810690.1">
    <property type="nucleotide sequence ID" value="NZ_CP095855.1"/>
</dbReference>
<evidence type="ECO:0000313" key="2">
    <source>
        <dbReference type="Proteomes" id="UP000830198"/>
    </source>
</evidence>